<feature type="transmembrane region" description="Helical" evidence="2">
    <location>
        <begin position="365"/>
        <end position="382"/>
    </location>
</feature>
<gene>
    <name evidence="3" type="ORF">GKJPGBOP_05595</name>
</gene>
<feature type="compositionally biased region" description="Low complexity" evidence="1">
    <location>
        <begin position="155"/>
        <end position="178"/>
    </location>
</feature>
<comment type="caution">
    <text evidence="3">The sequence shown here is derived from an EMBL/GenBank/DDBJ whole genome shotgun (WGS) entry which is preliminary data.</text>
</comment>
<reference evidence="3 4" key="1">
    <citation type="submission" date="2018-11" db="EMBL/GenBank/DDBJ databases">
        <title>Whole genome sequence of Streptomyces paromomycinus NBRC 15454(T).</title>
        <authorList>
            <person name="Komaki H."/>
            <person name="Tamura T."/>
        </authorList>
    </citation>
    <scope>NUCLEOTIDE SEQUENCE [LARGE SCALE GENOMIC DNA]</scope>
    <source>
        <strain evidence="3 4">NBRC 15454</strain>
    </source>
</reference>
<keyword evidence="2" id="KW-1133">Transmembrane helix</keyword>
<evidence type="ECO:0000256" key="1">
    <source>
        <dbReference type="SAM" id="MobiDB-lite"/>
    </source>
</evidence>
<feature type="region of interest" description="Disordered" evidence="1">
    <location>
        <begin position="1"/>
        <end position="218"/>
    </location>
</feature>
<feature type="region of interest" description="Disordered" evidence="1">
    <location>
        <begin position="425"/>
        <end position="507"/>
    </location>
</feature>
<feature type="transmembrane region" description="Helical" evidence="2">
    <location>
        <begin position="288"/>
        <end position="306"/>
    </location>
</feature>
<proteinExistence type="predicted"/>
<evidence type="ECO:0000313" key="4">
    <source>
        <dbReference type="Proteomes" id="UP000286746"/>
    </source>
</evidence>
<evidence type="ECO:0000313" key="3">
    <source>
        <dbReference type="EMBL" id="GCD45852.1"/>
    </source>
</evidence>
<accession>A0A401W968</accession>
<keyword evidence="2" id="KW-0812">Transmembrane</keyword>
<protein>
    <submittedName>
        <fullName evidence="3">Membrane protein</fullName>
    </submittedName>
</protein>
<feature type="transmembrane region" description="Helical" evidence="2">
    <location>
        <begin position="222"/>
        <end position="242"/>
    </location>
</feature>
<organism evidence="3 4">
    <name type="scientific">Streptomyces paromomycinus</name>
    <name type="common">Streptomyces rimosus subsp. paromomycinus</name>
    <dbReference type="NCBI Taxonomy" id="92743"/>
    <lineage>
        <taxon>Bacteria</taxon>
        <taxon>Bacillati</taxon>
        <taxon>Actinomycetota</taxon>
        <taxon>Actinomycetes</taxon>
        <taxon>Kitasatosporales</taxon>
        <taxon>Streptomycetaceae</taxon>
        <taxon>Streptomyces</taxon>
    </lineage>
</organism>
<feature type="transmembrane region" description="Helical" evidence="2">
    <location>
        <begin position="326"/>
        <end position="353"/>
    </location>
</feature>
<feature type="transmembrane region" description="Helical" evidence="2">
    <location>
        <begin position="248"/>
        <end position="267"/>
    </location>
</feature>
<feature type="compositionally biased region" description="Basic residues" evidence="1">
    <location>
        <begin position="1"/>
        <end position="10"/>
    </location>
</feature>
<name>A0A401W968_STREY</name>
<keyword evidence="2" id="KW-0472">Membrane</keyword>
<dbReference type="Proteomes" id="UP000286746">
    <property type="component" value="Unassembled WGS sequence"/>
</dbReference>
<dbReference type="EMBL" id="BHZD01000001">
    <property type="protein sequence ID" value="GCD45852.1"/>
    <property type="molecule type" value="Genomic_DNA"/>
</dbReference>
<feature type="compositionally biased region" description="Gly residues" evidence="1">
    <location>
        <begin position="19"/>
        <end position="30"/>
    </location>
</feature>
<feature type="transmembrane region" description="Helical" evidence="2">
    <location>
        <begin position="394"/>
        <end position="413"/>
    </location>
</feature>
<keyword evidence="4" id="KW-1185">Reference proteome</keyword>
<dbReference type="AlphaFoldDB" id="A0A401W968"/>
<evidence type="ECO:0000256" key="2">
    <source>
        <dbReference type="SAM" id="Phobius"/>
    </source>
</evidence>
<sequence>MASGYRRGRRARWEPSDRGTGGGPAGGGLQDGAEAGRGLVAGVCGRLHGLPRPSPDEPPRSGQTSSAEPGEPPQYGRASSAEPDEPPQYERASSAEPGTDSFEQARQPTVAARHPAARRLRKARRPDPRPPYFSRMRPHRKSRAASGPRPPGLPRLPVRLSVRLPGRLPARLPSLSRPSPGPRRHGPRDGPRHTAPADPAAAPAPVPRRPIPHRPRLRRRPAVAAGAVAALALLLLSGTAPLRGFLDFTAGVLTLVSLTAAVVWGLVAAGRALLLPRSRLLAQGVHRALGTASLGFLALHIAVKVAEGHAHVLNALLPFTRTPAGASALIGFGAVAGYLMVLAAATGALRSAFAGRGRASERWRALHACAYPAWCLALVHGLKAGRAPSGWVTTGYALCLTAVAAALLARAFLPHVLRARLRARTADAPPPPPPPAHPDPHPSSPGSPPPYPSYPDSPPPYPSYPDPSPPYLSPADSPPPGSSPPPYGRHALHPVPAQPASHGRSRS</sequence>
<feature type="compositionally biased region" description="Pro residues" evidence="1">
    <location>
        <begin position="428"/>
        <end position="487"/>
    </location>
</feature>
<feature type="compositionally biased region" description="Basic residues" evidence="1">
    <location>
        <begin position="115"/>
        <end position="124"/>
    </location>
</feature>